<dbReference type="PANTHER" id="PTHR24286:SF37">
    <property type="entry name" value="CYTOCHROME P450 724B1"/>
    <property type="match status" value="1"/>
</dbReference>
<dbReference type="KEGG" id="egu:105038779"/>
<dbReference type="Pfam" id="PF00067">
    <property type="entry name" value="p450"/>
    <property type="match status" value="1"/>
</dbReference>
<accession>A0A6I9QT96</accession>
<dbReference type="GO" id="GO:0020037">
    <property type="term" value="F:heme binding"/>
    <property type="evidence" value="ECO:0007669"/>
    <property type="project" value="InterPro"/>
</dbReference>
<dbReference type="GO" id="GO:0016705">
    <property type="term" value="F:oxidoreductase activity, acting on paired donors, with incorporation or reduction of molecular oxygen"/>
    <property type="evidence" value="ECO:0007669"/>
    <property type="project" value="InterPro"/>
</dbReference>
<organism evidence="3 4">
    <name type="scientific">Elaeis guineensis var. tenera</name>
    <name type="common">Oil palm</name>
    <dbReference type="NCBI Taxonomy" id="51953"/>
    <lineage>
        <taxon>Eukaryota</taxon>
        <taxon>Viridiplantae</taxon>
        <taxon>Streptophyta</taxon>
        <taxon>Embryophyta</taxon>
        <taxon>Tracheophyta</taxon>
        <taxon>Spermatophyta</taxon>
        <taxon>Magnoliopsida</taxon>
        <taxon>Liliopsida</taxon>
        <taxon>Arecaceae</taxon>
        <taxon>Arecoideae</taxon>
        <taxon>Cocoseae</taxon>
        <taxon>Elaeidinae</taxon>
        <taxon>Elaeis</taxon>
    </lineage>
</organism>
<dbReference type="GO" id="GO:0005506">
    <property type="term" value="F:iron ion binding"/>
    <property type="evidence" value="ECO:0007669"/>
    <property type="project" value="InterPro"/>
</dbReference>
<dbReference type="FunCoup" id="A0A6I9QT96">
    <property type="interactions" value="3"/>
</dbReference>
<dbReference type="AlphaFoldDB" id="A0A6I9QT96"/>
<evidence type="ECO:0000256" key="1">
    <source>
        <dbReference type="ARBA" id="ARBA00022723"/>
    </source>
</evidence>
<dbReference type="GO" id="GO:0016125">
    <property type="term" value="P:sterol metabolic process"/>
    <property type="evidence" value="ECO:0007669"/>
    <property type="project" value="TreeGrafter"/>
</dbReference>
<keyword evidence="3" id="KW-1185">Reference proteome</keyword>
<proteinExistence type="predicted"/>
<dbReference type="GO" id="GO:0016132">
    <property type="term" value="P:brassinosteroid biosynthetic process"/>
    <property type="evidence" value="ECO:0007669"/>
    <property type="project" value="TreeGrafter"/>
</dbReference>
<gene>
    <name evidence="4" type="primary">LOC105038779</name>
</gene>
<keyword evidence="1" id="KW-0479">Metal-binding</keyword>
<dbReference type="GO" id="GO:0004497">
    <property type="term" value="F:monooxygenase activity"/>
    <property type="evidence" value="ECO:0007669"/>
    <property type="project" value="InterPro"/>
</dbReference>
<evidence type="ECO:0000313" key="3">
    <source>
        <dbReference type="Proteomes" id="UP000504607"/>
    </source>
</evidence>
<dbReference type="OrthoDB" id="3945418at2759"/>
<dbReference type="PANTHER" id="PTHR24286">
    <property type="entry name" value="CYTOCHROME P450 26"/>
    <property type="match status" value="1"/>
</dbReference>
<dbReference type="InterPro" id="IPR036396">
    <property type="entry name" value="Cyt_P450_sf"/>
</dbReference>
<protein>
    <submittedName>
        <fullName evidence="4">Cytochrome P450 724B1-like</fullName>
    </submittedName>
</protein>
<name>A0A6I9QT96_ELAGV</name>
<sequence length="227" mass="26433">MRTKNASFISDIEDNVLQVMDSWKTKKTLVFCEETRKFTFRVIVKQILSLRPEDPETPEILNNFTAFMRGLVSVPINLPGTPYAKAIQAKWRIREIVRNIWHRRESGEQQVKGRMDFLDVLIDGNRIPEEEVLSLVLDLLLGGYETTAMLIAIIVRFLSVNPKMLGDLKEEHLMVRRSKGENEPMEWDDYNKMEFTRCLINEALRLGNVVKFVHRKAVKPIQFKGEI</sequence>
<dbReference type="SUPFAM" id="SSF48264">
    <property type="entry name" value="Cytochrome P450"/>
    <property type="match status" value="1"/>
</dbReference>
<evidence type="ECO:0000256" key="2">
    <source>
        <dbReference type="ARBA" id="ARBA00023004"/>
    </source>
</evidence>
<dbReference type="RefSeq" id="XP_010912979.1">
    <property type="nucleotide sequence ID" value="XM_010914677.1"/>
</dbReference>
<dbReference type="Proteomes" id="UP000504607">
    <property type="component" value="Chromosome 1"/>
</dbReference>
<keyword evidence="2" id="KW-0408">Iron</keyword>
<dbReference type="Gene3D" id="1.10.630.10">
    <property type="entry name" value="Cytochrome P450"/>
    <property type="match status" value="1"/>
</dbReference>
<dbReference type="GO" id="GO:0010268">
    <property type="term" value="P:brassinosteroid homeostasis"/>
    <property type="evidence" value="ECO:0007669"/>
    <property type="project" value="TreeGrafter"/>
</dbReference>
<dbReference type="GeneID" id="105038779"/>
<dbReference type="InParanoid" id="A0A6I9QT96"/>
<reference evidence="4" key="1">
    <citation type="submission" date="2025-08" db="UniProtKB">
        <authorList>
            <consortium name="RefSeq"/>
        </authorList>
    </citation>
    <scope>IDENTIFICATION</scope>
</reference>
<evidence type="ECO:0000313" key="4">
    <source>
        <dbReference type="RefSeq" id="XP_010912979.1"/>
    </source>
</evidence>
<dbReference type="InterPro" id="IPR001128">
    <property type="entry name" value="Cyt_P450"/>
</dbReference>